<dbReference type="SUPFAM" id="SSF158452">
    <property type="entry name" value="YqcC-like"/>
    <property type="match status" value="1"/>
</dbReference>
<dbReference type="GO" id="GO:0044010">
    <property type="term" value="P:single-species biofilm formation"/>
    <property type="evidence" value="ECO:0007669"/>
    <property type="project" value="TreeGrafter"/>
</dbReference>
<gene>
    <name evidence="2" type="ORF">DS2_01365</name>
</gene>
<dbReference type="Proteomes" id="UP000019276">
    <property type="component" value="Unassembled WGS sequence"/>
</dbReference>
<evidence type="ECO:0000313" key="3">
    <source>
        <dbReference type="Proteomes" id="UP000019276"/>
    </source>
</evidence>
<dbReference type="Gene3D" id="1.20.1440.40">
    <property type="entry name" value="YqcC-like"/>
    <property type="match status" value="1"/>
</dbReference>
<sequence>MERIALSKHQQIASLLTELAAALQAANLWQQHRPSAQALNSSQPFCIDTLDFHQWLQFIFIEKMQIIAEQQLTLPSQLCISPIAEDAFNEQTAPEGKILAVIKQIDALFA</sequence>
<dbReference type="InterPro" id="IPR023376">
    <property type="entry name" value="YqcC-like_dom"/>
</dbReference>
<dbReference type="PANTHER" id="PTHR39586:SF1">
    <property type="entry name" value="CYTOPLASMIC PROTEIN"/>
    <property type="match status" value="1"/>
</dbReference>
<comment type="caution">
    <text evidence="2">The sequence shown here is derived from an EMBL/GenBank/DDBJ whole genome shotgun (WGS) entry which is preliminary data.</text>
</comment>
<dbReference type="InterPro" id="IPR007384">
    <property type="entry name" value="UCP006257"/>
</dbReference>
<dbReference type="AlphaFoldDB" id="W7QX67"/>
<dbReference type="EMBL" id="ARZY01000001">
    <property type="protein sequence ID" value="EWH12328.1"/>
    <property type="molecule type" value="Genomic_DNA"/>
</dbReference>
<proteinExistence type="predicted"/>
<evidence type="ECO:0000313" key="2">
    <source>
        <dbReference type="EMBL" id="EWH12328.1"/>
    </source>
</evidence>
<keyword evidence="3" id="KW-1185">Reference proteome</keyword>
<accession>W7QX67</accession>
<dbReference type="InterPro" id="IPR036814">
    <property type="entry name" value="YqcC-like_sf"/>
</dbReference>
<dbReference type="Pfam" id="PF04287">
    <property type="entry name" value="DUF446"/>
    <property type="match status" value="1"/>
</dbReference>
<feature type="domain" description="YqcC-like" evidence="1">
    <location>
        <begin position="11"/>
        <end position="108"/>
    </location>
</feature>
<name>W7QX67_9ALTE</name>
<dbReference type="PIRSF" id="PIRSF006257">
    <property type="entry name" value="UCP006257"/>
    <property type="match status" value="1"/>
</dbReference>
<reference evidence="2 3" key="1">
    <citation type="journal article" date="2014" name="Genome Announc.">
        <title>Draft Genome Sequence of the Agar-Degrading Bacterium Catenovulum sp. Strain DS-2, Isolated from Intestines of Haliotis diversicolor.</title>
        <authorList>
            <person name="Shan D."/>
            <person name="Li X."/>
            <person name="Gu Z."/>
            <person name="Wei G."/>
            <person name="Gao Z."/>
            <person name="Shao Z."/>
        </authorList>
    </citation>
    <scope>NUCLEOTIDE SEQUENCE [LARGE SCALE GENOMIC DNA]</scope>
    <source>
        <strain evidence="2 3">DS-2</strain>
    </source>
</reference>
<dbReference type="STRING" id="1328313.DS2_01365"/>
<dbReference type="PANTHER" id="PTHR39586">
    <property type="entry name" value="CYTOPLASMIC PROTEIN-RELATED"/>
    <property type="match status" value="1"/>
</dbReference>
<dbReference type="eggNOG" id="COG3098">
    <property type="taxonomic scope" value="Bacteria"/>
</dbReference>
<evidence type="ECO:0000259" key="1">
    <source>
        <dbReference type="Pfam" id="PF04287"/>
    </source>
</evidence>
<protein>
    <recommendedName>
        <fullName evidence="1">YqcC-like domain-containing protein</fullName>
    </recommendedName>
</protein>
<organism evidence="2 3">
    <name type="scientific">Catenovulum agarivorans DS-2</name>
    <dbReference type="NCBI Taxonomy" id="1328313"/>
    <lineage>
        <taxon>Bacteria</taxon>
        <taxon>Pseudomonadati</taxon>
        <taxon>Pseudomonadota</taxon>
        <taxon>Gammaproteobacteria</taxon>
        <taxon>Alteromonadales</taxon>
        <taxon>Alteromonadaceae</taxon>
        <taxon>Catenovulum</taxon>
    </lineage>
</organism>